<protein>
    <submittedName>
        <fullName evidence="5">MarR family transcriptional regulator</fullName>
    </submittedName>
</protein>
<dbReference type="Proteomes" id="UP001410795">
    <property type="component" value="Unassembled WGS sequence"/>
</dbReference>
<dbReference type="InterPro" id="IPR023187">
    <property type="entry name" value="Tscrpt_reg_MarR-type_CS"/>
</dbReference>
<proteinExistence type="predicted"/>
<sequence>MTDEGPTEREQAMRAVELEFSELIAQVRRIIMRNADRVSPGMLPGAYKVFTTIADAGPLTASAIADRLMIDKGQLSRTVRELEDLGLVARTPDPSDGRAHLLEPTEDGRRRLATARAPQEHGLSRALEKWDVSDVRRLADLLHALTHEQVPGAD</sequence>
<keyword evidence="1" id="KW-0805">Transcription regulation</keyword>
<dbReference type="RefSeq" id="WP_308122709.1">
    <property type="nucleotide sequence ID" value="NZ_BAAAYV010000005.1"/>
</dbReference>
<evidence type="ECO:0000313" key="6">
    <source>
        <dbReference type="Proteomes" id="UP001410795"/>
    </source>
</evidence>
<dbReference type="EMBL" id="BAAAYV010000005">
    <property type="protein sequence ID" value="GAA3654163.1"/>
    <property type="molecule type" value="Genomic_DNA"/>
</dbReference>
<reference evidence="6" key="1">
    <citation type="journal article" date="2019" name="Int. J. Syst. Evol. Microbiol.">
        <title>The Global Catalogue of Microorganisms (GCM) 10K type strain sequencing project: providing services to taxonomists for standard genome sequencing and annotation.</title>
        <authorList>
            <consortium name="The Broad Institute Genomics Platform"/>
            <consortium name="The Broad Institute Genome Sequencing Center for Infectious Disease"/>
            <person name="Wu L."/>
            <person name="Ma J."/>
        </authorList>
    </citation>
    <scope>NUCLEOTIDE SEQUENCE [LARGE SCALE GENOMIC DNA]</scope>
    <source>
        <strain evidence="6">JCM 16546</strain>
    </source>
</reference>
<dbReference type="SUPFAM" id="SSF46785">
    <property type="entry name" value="Winged helix' DNA-binding domain"/>
    <property type="match status" value="1"/>
</dbReference>
<dbReference type="Pfam" id="PF12802">
    <property type="entry name" value="MarR_2"/>
    <property type="match status" value="1"/>
</dbReference>
<feature type="domain" description="HTH marR-type" evidence="4">
    <location>
        <begin position="17"/>
        <end position="147"/>
    </location>
</feature>
<evidence type="ECO:0000256" key="1">
    <source>
        <dbReference type="ARBA" id="ARBA00023015"/>
    </source>
</evidence>
<accession>A0ABP7BBB0</accession>
<name>A0ABP7BBB0_9MICO</name>
<dbReference type="PANTHER" id="PTHR33164">
    <property type="entry name" value="TRANSCRIPTIONAL REGULATOR, MARR FAMILY"/>
    <property type="match status" value="1"/>
</dbReference>
<evidence type="ECO:0000313" key="5">
    <source>
        <dbReference type="EMBL" id="GAA3654163.1"/>
    </source>
</evidence>
<keyword evidence="2" id="KW-0238">DNA-binding</keyword>
<dbReference type="InterPro" id="IPR036388">
    <property type="entry name" value="WH-like_DNA-bd_sf"/>
</dbReference>
<dbReference type="PROSITE" id="PS50995">
    <property type="entry name" value="HTH_MARR_2"/>
    <property type="match status" value="1"/>
</dbReference>
<dbReference type="PANTHER" id="PTHR33164:SF57">
    <property type="entry name" value="MARR-FAMILY TRANSCRIPTIONAL REGULATOR"/>
    <property type="match status" value="1"/>
</dbReference>
<dbReference type="InterPro" id="IPR036390">
    <property type="entry name" value="WH_DNA-bd_sf"/>
</dbReference>
<keyword evidence="6" id="KW-1185">Reference proteome</keyword>
<dbReference type="InterPro" id="IPR039422">
    <property type="entry name" value="MarR/SlyA-like"/>
</dbReference>
<evidence type="ECO:0000256" key="3">
    <source>
        <dbReference type="ARBA" id="ARBA00023163"/>
    </source>
</evidence>
<evidence type="ECO:0000256" key="2">
    <source>
        <dbReference type="ARBA" id="ARBA00023125"/>
    </source>
</evidence>
<dbReference type="PRINTS" id="PR00598">
    <property type="entry name" value="HTHMARR"/>
</dbReference>
<organism evidence="5 6">
    <name type="scientific">Microbacterium marinilacus</name>
    <dbReference type="NCBI Taxonomy" id="415209"/>
    <lineage>
        <taxon>Bacteria</taxon>
        <taxon>Bacillati</taxon>
        <taxon>Actinomycetota</taxon>
        <taxon>Actinomycetes</taxon>
        <taxon>Micrococcales</taxon>
        <taxon>Microbacteriaceae</taxon>
        <taxon>Microbacterium</taxon>
    </lineage>
</organism>
<dbReference type="Gene3D" id="1.10.10.10">
    <property type="entry name" value="Winged helix-like DNA-binding domain superfamily/Winged helix DNA-binding domain"/>
    <property type="match status" value="1"/>
</dbReference>
<keyword evidence="3" id="KW-0804">Transcription</keyword>
<gene>
    <name evidence="5" type="ORF">GCM10022202_12790</name>
</gene>
<evidence type="ECO:0000259" key="4">
    <source>
        <dbReference type="PROSITE" id="PS50995"/>
    </source>
</evidence>
<comment type="caution">
    <text evidence="5">The sequence shown here is derived from an EMBL/GenBank/DDBJ whole genome shotgun (WGS) entry which is preliminary data.</text>
</comment>
<dbReference type="SMART" id="SM00347">
    <property type="entry name" value="HTH_MARR"/>
    <property type="match status" value="1"/>
</dbReference>
<dbReference type="PROSITE" id="PS01117">
    <property type="entry name" value="HTH_MARR_1"/>
    <property type="match status" value="1"/>
</dbReference>
<dbReference type="InterPro" id="IPR000835">
    <property type="entry name" value="HTH_MarR-typ"/>
</dbReference>